<evidence type="ECO:0000313" key="11">
    <source>
        <dbReference type="Proteomes" id="UP000734511"/>
    </source>
</evidence>
<feature type="transmembrane region" description="Helical" evidence="9">
    <location>
        <begin position="28"/>
        <end position="50"/>
    </location>
</feature>
<feature type="transmembrane region" description="Helical" evidence="9">
    <location>
        <begin position="260"/>
        <end position="281"/>
    </location>
</feature>
<comment type="similarity">
    <text evidence="2">Belongs to the binding-protein-dependent transport system permease family. FecCD subfamily.</text>
</comment>
<evidence type="ECO:0000256" key="1">
    <source>
        <dbReference type="ARBA" id="ARBA00004651"/>
    </source>
</evidence>
<feature type="transmembrane region" description="Helical" evidence="9">
    <location>
        <begin position="222"/>
        <end position="240"/>
    </location>
</feature>
<feature type="transmembrane region" description="Helical" evidence="9">
    <location>
        <begin position="331"/>
        <end position="348"/>
    </location>
</feature>
<feature type="transmembrane region" description="Helical" evidence="9">
    <location>
        <begin position="81"/>
        <end position="101"/>
    </location>
</feature>
<dbReference type="EMBL" id="JAATEJ010000024">
    <property type="protein sequence ID" value="NJP46757.1"/>
    <property type="molecule type" value="Genomic_DNA"/>
</dbReference>
<reference evidence="10 11" key="1">
    <citation type="submission" date="2020-03" db="EMBL/GenBank/DDBJ databases">
        <title>WGS of actinomycetes isolated from Thailand.</title>
        <authorList>
            <person name="Thawai C."/>
        </authorList>
    </citation>
    <scope>NUCLEOTIDE SEQUENCE [LARGE SCALE GENOMIC DNA]</scope>
    <source>
        <strain evidence="10 11">PRB2-1</strain>
    </source>
</reference>
<keyword evidence="11" id="KW-1185">Reference proteome</keyword>
<dbReference type="Gene3D" id="1.10.3470.10">
    <property type="entry name" value="ABC transporter involved in vitamin B12 uptake, BtuC"/>
    <property type="match status" value="1"/>
</dbReference>
<proteinExistence type="inferred from homology"/>
<keyword evidence="6 9" id="KW-1133">Transmembrane helix</keyword>
<dbReference type="RefSeq" id="WP_167985610.1">
    <property type="nucleotide sequence ID" value="NZ_JAATEJ010000024.1"/>
</dbReference>
<comment type="caution">
    <text evidence="10">The sequence shown here is derived from an EMBL/GenBank/DDBJ whole genome shotgun (WGS) entry which is preliminary data.</text>
</comment>
<feature type="transmembrane region" description="Helical" evidence="9">
    <location>
        <begin position="113"/>
        <end position="134"/>
    </location>
</feature>
<dbReference type="SUPFAM" id="SSF81345">
    <property type="entry name" value="ABC transporter involved in vitamin B12 uptake, BtuC"/>
    <property type="match status" value="1"/>
</dbReference>
<keyword evidence="7 9" id="KW-0472">Membrane</keyword>
<protein>
    <submittedName>
        <fullName evidence="10">Iron chelate uptake ABC transporter family permease subunit</fullName>
    </submittedName>
</protein>
<evidence type="ECO:0000256" key="4">
    <source>
        <dbReference type="ARBA" id="ARBA00022475"/>
    </source>
</evidence>
<comment type="subcellular location">
    <subcellularLocation>
        <location evidence="1">Cell membrane</location>
        <topology evidence="1">Multi-pass membrane protein</topology>
    </subcellularLocation>
</comment>
<evidence type="ECO:0000313" key="10">
    <source>
        <dbReference type="EMBL" id="NJP46757.1"/>
    </source>
</evidence>
<keyword evidence="3" id="KW-0813">Transport</keyword>
<keyword evidence="5 9" id="KW-0812">Transmembrane</keyword>
<dbReference type="Pfam" id="PF01032">
    <property type="entry name" value="FecCD"/>
    <property type="match status" value="1"/>
</dbReference>
<organism evidence="10 11">
    <name type="scientific">Actinacidiphila epipremni</name>
    <dbReference type="NCBI Taxonomy" id="2053013"/>
    <lineage>
        <taxon>Bacteria</taxon>
        <taxon>Bacillati</taxon>
        <taxon>Actinomycetota</taxon>
        <taxon>Actinomycetes</taxon>
        <taxon>Kitasatosporales</taxon>
        <taxon>Streptomycetaceae</taxon>
        <taxon>Actinacidiphila</taxon>
    </lineage>
</organism>
<evidence type="ECO:0000256" key="5">
    <source>
        <dbReference type="ARBA" id="ARBA00022692"/>
    </source>
</evidence>
<evidence type="ECO:0000256" key="7">
    <source>
        <dbReference type="ARBA" id="ARBA00023136"/>
    </source>
</evidence>
<evidence type="ECO:0000256" key="8">
    <source>
        <dbReference type="SAM" id="MobiDB-lite"/>
    </source>
</evidence>
<gene>
    <name evidence="10" type="ORF">HCN08_25625</name>
</gene>
<feature type="transmembrane region" description="Helical" evidence="9">
    <location>
        <begin position="171"/>
        <end position="192"/>
    </location>
</feature>
<dbReference type="InterPro" id="IPR037294">
    <property type="entry name" value="ABC_BtuC-like"/>
</dbReference>
<feature type="transmembrane region" description="Helical" evidence="9">
    <location>
        <begin position="140"/>
        <end position="159"/>
    </location>
</feature>
<evidence type="ECO:0000256" key="3">
    <source>
        <dbReference type="ARBA" id="ARBA00022448"/>
    </source>
</evidence>
<sequence>MVSVAERPPRPAEAATGSRPASRRTVTLRAAGLLVALALLALMALLSVAVGSKAIPLGTVVHELFHYDGSDDGVVIRSLRIPRTLLGLAVGAALGLAGALMQALTRNPLADPGLLGVDAGAAAAVVTAVGVLHLANPSAYVWFALLGAGIASVLVYVLGSRGRSAATPIRLVLAGAAISAVLTAYVSGLILMDQKTFDSYRFWSVGALAGQPLSVLRQTGPFLLVGAVIALGLARPLNALALGDDAGRALGARLGRTRTLGVLAVTLLCGASTAATGPIGFVGLTVPHIARAITGPDQRWVLPYSMVLAPTLLLGADVVGRVIARPGEVEVAIVTAFIGAPIFILLARRRRLVQL</sequence>
<feature type="region of interest" description="Disordered" evidence="8">
    <location>
        <begin position="1"/>
        <end position="21"/>
    </location>
</feature>
<dbReference type="CDD" id="cd06550">
    <property type="entry name" value="TM_ABC_iron-siderophores_like"/>
    <property type="match status" value="1"/>
</dbReference>
<feature type="transmembrane region" description="Helical" evidence="9">
    <location>
        <begin position="301"/>
        <end position="319"/>
    </location>
</feature>
<evidence type="ECO:0000256" key="2">
    <source>
        <dbReference type="ARBA" id="ARBA00007935"/>
    </source>
</evidence>
<evidence type="ECO:0000256" key="6">
    <source>
        <dbReference type="ARBA" id="ARBA00022989"/>
    </source>
</evidence>
<accession>A0ABX0ZUW8</accession>
<name>A0ABX0ZUW8_9ACTN</name>
<dbReference type="PANTHER" id="PTHR30472">
    <property type="entry name" value="FERRIC ENTEROBACTIN TRANSPORT SYSTEM PERMEASE PROTEIN"/>
    <property type="match status" value="1"/>
</dbReference>
<dbReference type="PANTHER" id="PTHR30472:SF1">
    <property type="entry name" value="FE(3+) DICITRATE TRANSPORT SYSTEM PERMEASE PROTEIN FECC-RELATED"/>
    <property type="match status" value="1"/>
</dbReference>
<dbReference type="InterPro" id="IPR000522">
    <property type="entry name" value="ABC_transptr_permease_BtuC"/>
</dbReference>
<keyword evidence="4" id="KW-1003">Cell membrane</keyword>
<evidence type="ECO:0000256" key="9">
    <source>
        <dbReference type="SAM" id="Phobius"/>
    </source>
</evidence>
<dbReference type="Proteomes" id="UP000734511">
    <property type="component" value="Unassembled WGS sequence"/>
</dbReference>